<dbReference type="RefSeq" id="WP_189376055.1">
    <property type="nucleotide sequence ID" value="NZ_BNAH01000001.1"/>
</dbReference>
<dbReference type="PROSITE" id="PS50893">
    <property type="entry name" value="ABC_TRANSPORTER_2"/>
    <property type="match status" value="1"/>
</dbReference>
<dbReference type="SUPFAM" id="SSF52540">
    <property type="entry name" value="P-loop containing nucleoside triphosphate hydrolases"/>
    <property type="match status" value="1"/>
</dbReference>
<dbReference type="CDD" id="cd03255">
    <property type="entry name" value="ABC_MJ0796_LolCDE_FtsE"/>
    <property type="match status" value="1"/>
</dbReference>
<keyword evidence="2" id="KW-0547">Nucleotide-binding</keyword>
<dbReference type="InterPro" id="IPR017911">
    <property type="entry name" value="MacB-like_ATP-bd"/>
</dbReference>
<dbReference type="InterPro" id="IPR003593">
    <property type="entry name" value="AAA+_ATPase"/>
</dbReference>
<evidence type="ECO:0000313" key="6">
    <source>
        <dbReference type="Proteomes" id="UP000626370"/>
    </source>
</evidence>
<dbReference type="PANTHER" id="PTHR24220">
    <property type="entry name" value="IMPORT ATP-BINDING PROTEIN"/>
    <property type="match status" value="1"/>
</dbReference>
<organism evidence="5 6">
    <name type="scientific">Thalassotalea profundi</name>
    <dbReference type="NCBI Taxonomy" id="2036687"/>
    <lineage>
        <taxon>Bacteria</taxon>
        <taxon>Pseudomonadati</taxon>
        <taxon>Pseudomonadota</taxon>
        <taxon>Gammaproteobacteria</taxon>
        <taxon>Alteromonadales</taxon>
        <taxon>Colwelliaceae</taxon>
        <taxon>Thalassotalea</taxon>
    </lineage>
</organism>
<protein>
    <submittedName>
        <fullName evidence="5">ABC transporter ATP-binding protein YvrO</fullName>
    </submittedName>
</protein>
<keyword evidence="6" id="KW-1185">Reference proteome</keyword>
<sequence length="223" mass="24658">MNAKLITVNNLSFRYPKAENDTLKGVSFEVNKGDYIAIVGTSGSGKSTLLSILGLLNKPTTGSYQILGTNTTKLTNNSLSLLKNNEIGFIFQNFNLLSQLTVYDNVALPLTYNPLIKRGDYKEKVYKALAYVNMEDYGKRLPEQLSGGQQQRIAIARALVNEPSLILADEPTGNLDSSNSQQVFELLGRLNNDGNTICLITHDMEYAKKAQQQWIMSDGQLVT</sequence>
<dbReference type="Gene3D" id="3.40.50.300">
    <property type="entry name" value="P-loop containing nucleotide triphosphate hydrolases"/>
    <property type="match status" value="1"/>
</dbReference>
<keyword evidence="1" id="KW-0813">Transport</keyword>
<dbReference type="Proteomes" id="UP000626370">
    <property type="component" value="Unassembled WGS sequence"/>
</dbReference>
<feature type="domain" description="ABC transporter" evidence="4">
    <location>
        <begin position="6"/>
        <end position="222"/>
    </location>
</feature>
<dbReference type="EMBL" id="BNAH01000001">
    <property type="protein sequence ID" value="GHE76773.1"/>
    <property type="molecule type" value="Genomic_DNA"/>
</dbReference>
<evidence type="ECO:0000259" key="4">
    <source>
        <dbReference type="PROSITE" id="PS50893"/>
    </source>
</evidence>
<evidence type="ECO:0000256" key="1">
    <source>
        <dbReference type="ARBA" id="ARBA00022448"/>
    </source>
</evidence>
<evidence type="ECO:0000313" key="5">
    <source>
        <dbReference type="EMBL" id="GHE76773.1"/>
    </source>
</evidence>
<dbReference type="InterPro" id="IPR015854">
    <property type="entry name" value="ABC_transpr_LolD-like"/>
</dbReference>
<evidence type="ECO:0000256" key="3">
    <source>
        <dbReference type="ARBA" id="ARBA00022840"/>
    </source>
</evidence>
<dbReference type="InterPro" id="IPR027417">
    <property type="entry name" value="P-loop_NTPase"/>
</dbReference>
<dbReference type="SMART" id="SM00382">
    <property type="entry name" value="AAA"/>
    <property type="match status" value="1"/>
</dbReference>
<dbReference type="PANTHER" id="PTHR24220:SF86">
    <property type="entry name" value="ABC TRANSPORTER ABCH.1"/>
    <property type="match status" value="1"/>
</dbReference>
<dbReference type="PROSITE" id="PS00211">
    <property type="entry name" value="ABC_TRANSPORTER_1"/>
    <property type="match status" value="1"/>
</dbReference>
<proteinExistence type="predicted"/>
<comment type="caution">
    <text evidence="5">The sequence shown here is derived from an EMBL/GenBank/DDBJ whole genome shotgun (WGS) entry which is preliminary data.</text>
</comment>
<dbReference type="Pfam" id="PF00005">
    <property type="entry name" value="ABC_tran"/>
    <property type="match status" value="1"/>
</dbReference>
<gene>
    <name evidence="5" type="primary">yvrO</name>
    <name evidence="5" type="ORF">GCM10011501_00110</name>
</gene>
<name>A0ABQ3IAC3_9GAMM</name>
<dbReference type="GO" id="GO:0005524">
    <property type="term" value="F:ATP binding"/>
    <property type="evidence" value="ECO:0007669"/>
    <property type="project" value="UniProtKB-KW"/>
</dbReference>
<reference evidence="6" key="1">
    <citation type="journal article" date="2019" name="Int. J. Syst. Evol. Microbiol.">
        <title>The Global Catalogue of Microorganisms (GCM) 10K type strain sequencing project: providing services to taxonomists for standard genome sequencing and annotation.</title>
        <authorList>
            <consortium name="The Broad Institute Genomics Platform"/>
            <consortium name="The Broad Institute Genome Sequencing Center for Infectious Disease"/>
            <person name="Wu L."/>
            <person name="Ma J."/>
        </authorList>
    </citation>
    <scope>NUCLEOTIDE SEQUENCE [LARGE SCALE GENOMIC DNA]</scope>
    <source>
        <strain evidence="6">CGMCC 1.15922</strain>
    </source>
</reference>
<keyword evidence="3 5" id="KW-0067">ATP-binding</keyword>
<dbReference type="InterPro" id="IPR017871">
    <property type="entry name" value="ABC_transporter-like_CS"/>
</dbReference>
<evidence type="ECO:0000256" key="2">
    <source>
        <dbReference type="ARBA" id="ARBA00022741"/>
    </source>
</evidence>
<dbReference type="InterPro" id="IPR003439">
    <property type="entry name" value="ABC_transporter-like_ATP-bd"/>
</dbReference>
<accession>A0ABQ3IAC3</accession>